<dbReference type="Proteomes" id="UP000821837">
    <property type="component" value="Unassembled WGS sequence"/>
</dbReference>
<evidence type="ECO:0000259" key="1">
    <source>
        <dbReference type="Pfam" id="PF20700"/>
    </source>
</evidence>
<evidence type="ECO:0000313" key="2">
    <source>
        <dbReference type="EMBL" id="KAH7956768.1"/>
    </source>
</evidence>
<feature type="domain" description="Mutator-like transposase" evidence="1">
    <location>
        <begin position="62"/>
        <end position="135"/>
    </location>
</feature>
<evidence type="ECO:0000313" key="3">
    <source>
        <dbReference type="Proteomes" id="UP000821837"/>
    </source>
</evidence>
<reference evidence="2" key="1">
    <citation type="journal article" date="2020" name="Cell">
        <title>Large-Scale Comparative Analyses of Tick Genomes Elucidate Their Genetic Diversity and Vector Capacities.</title>
        <authorList>
            <consortium name="Tick Genome and Microbiome Consortium (TIGMIC)"/>
            <person name="Jia N."/>
            <person name="Wang J."/>
            <person name="Shi W."/>
            <person name="Du L."/>
            <person name="Sun Y."/>
            <person name="Zhan W."/>
            <person name="Jiang J.F."/>
            <person name="Wang Q."/>
            <person name="Zhang B."/>
            <person name="Ji P."/>
            <person name="Bell-Sakyi L."/>
            <person name="Cui X.M."/>
            <person name="Yuan T.T."/>
            <person name="Jiang B.G."/>
            <person name="Yang W.F."/>
            <person name="Lam T.T."/>
            <person name="Chang Q.C."/>
            <person name="Ding S.J."/>
            <person name="Wang X.J."/>
            <person name="Zhu J.G."/>
            <person name="Ruan X.D."/>
            <person name="Zhao L."/>
            <person name="Wei J.T."/>
            <person name="Ye R.Z."/>
            <person name="Que T.C."/>
            <person name="Du C.H."/>
            <person name="Zhou Y.H."/>
            <person name="Cheng J.X."/>
            <person name="Dai P.F."/>
            <person name="Guo W.B."/>
            <person name="Han X.H."/>
            <person name="Huang E.J."/>
            <person name="Li L.F."/>
            <person name="Wei W."/>
            <person name="Gao Y.C."/>
            <person name="Liu J.Z."/>
            <person name="Shao H.Z."/>
            <person name="Wang X."/>
            <person name="Wang C.C."/>
            <person name="Yang T.C."/>
            <person name="Huo Q.B."/>
            <person name="Li W."/>
            <person name="Chen H.Y."/>
            <person name="Chen S.E."/>
            <person name="Zhou L.G."/>
            <person name="Ni X.B."/>
            <person name="Tian J.H."/>
            <person name="Sheng Y."/>
            <person name="Liu T."/>
            <person name="Pan Y.S."/>
            <person name="Xia L.Y."/>
            <person name="Li J."/>
            <person name="Zhao F."/>
            <person name="Cao W.C."/>
        </authorList>
    </citation>
    <scope>NUCLEOTIDE SEQUENCE</scope>
    <source>
        <strain evidence="2">Rsan-2018</strain>
    </source>
</reference>
<sequence length="136" mass="15164">MTAPEDEEYVLIQIGALNAMIGKTLCPICHERDLAVDRDTRLGLAVKMVLRCCSCSTASSHWSSSTKEGRMEVEAALQLFGRSISKNDLRYTNVICDGDRRTYVALCNDKTYGFIPLTKEDCVNHVQKRMGSALRS</sequence>
<accession>A0A9D4SYC9</accession>
<proteinExistence type="predicted"/>
<protein>
    <recommendedName>
        <fullName evidence="1">Mutator-like transposase domain-containing protein</fullName>
    </recommendedName>
</protein>
<dbReference type="InterPro" id="IPR049012">
    <property type="entry name" value="Mutator_transp_dom"/>
</dbReference>
<dbReference type="Pfam" id="PF20700">
    <property type="entry name" value="Mutator"/>
    <property type="match status" value="1"/>
</dbReference>
<name>A0A9D4SYC9_RHISA</name>
<keyword evidence="3" id="KW-1185">Reference proteome</keyword>
<organism evidence="2 3">
    <name type="scientific">Rhipicephalus sanguineus</name>
    <name type="common">Brown dog tick</name>
    <name type="synonym">Ixodes sanguineus</name>
    <dbReference type="NCBI Taxonomy" id="34632"/>
    <lineage>
        <taxon>Eukaryota</taxon>
        <taxon>Metazoa</taxon>
        <taxon>Ecdysozoa</taxon>
        <taxon>Arthropoda</taxon>
        <taxon>Chelicerata</taxon>
        <taxon>Arachnida</taxon>
        <taxon>Acari</taxon>
        <taxon>Parasitiformes</taxon>
        <taxon>Ixodida</taxon>
        <taxon>Ixodoidea</taxon>
        <taxon>Ixodidae</taxon>
        <taxon>Rhipicephalinae</taxon>
        <taxon>Rhipicephalus</taxon>
        <taxon>Rhipicephalus</taxon>
    </lineage>
</organism>
<dbReference type="EMBL" id="JABSTV010001250">
    <property type="protein sequence ID" value="KAH7956768.1"/>
    <property type="molecule type" value="Genomic_DNA"/>
</dbReference>
<gene>
    <name evidence="2" type="ORF">HPB52_012553</name>
</gene>
<comment type="caution">
    <text evidence="2">The sequence shown here is derived from an EMBL/GenBank/DDBJ whole genome shotgun (WGS) entry which is preliminary data.</text>
</comment>
<dbReference type="AlphaFoldDB" id="A0A9D4SYC9"/>
<reference evidence="2" key="2">
    <citation type="submission" date="2021-09" db="EMBL/GenBank/DDBJ databases">
        <authorList>
            <person name="Jia N."/>
            <person name="Wang J."/>
            <person name="Shi W."/>
            <person name="Du L."/>
            <person name="Sun Y."/>
            <person name="Zhan W."/>
            <person name="Jiang J."/>
            <person name="Wang Q."/>
            <person name="Zhang B."/>
            <person name="Ji P."/>
            <person name="Sakyi L.B."/>
            <person name="Cui X."/>
            <person name="Yuan T."/>
            <person name="Jiang B."/>
            <person name="Yang W."/>
            <person name="Lam T.T.-Y."/>
            <person name="Chang Q."/>
            <person name="Ding S."/>
            <person name="Wang X."/>
            <person name="Zhu J."/>
            <person name="Ruan X."/>
            <person name="Zhao L."/>
            <person name="Wei J."/>
            <person name="Que T."/>
            <person name="Du C."/>
            <person name="Cheng J."/>
            <person name="Dai P."/>
            <person name="Han X."/>
            <person name="Huang E."/>
            <person name="Gao Y."/>
            <person name="Liu J."/>
            <person name="Shao H."/>
            <person name="Ye R."/>
            <person name="Li L."/>
            <person name="Wei W."/>
            <person name="Wang X."/>
            <person name="Wang C."/>
            <person name="Huo Q."/>
            <person name="Li W."/>
            <person name="Guo W."/>
            <person name="Chen H."/>
            <person name="Chen S."/>
            <person name="Zhou L."/>
            <person name="Zhou L."/>
            <person name="Ni X."/>
            <person name="Tian J."/>
            <person name="Zhou Y."/>
            <person name="Sheng Y."/>
            <person name="Liu T."/>
            <person name="Pan Y."/>
            <person name="Xia L."/>
            <person name="Li J."/>
            <person name="Zhao F."/>
            <person name="Cao W."/>
        </authorList>
    </citation>
    <scope>NUCLEOTIDE SEQUENCE</scope>
    <source>
        <strain evidence="2">Rsan-2018</strain>
        <tissue evidence="2">Larvae</tissue>
    </source>
</reference>